<evidence type="ECO:0000313" key="1">
    <source>
        <dbReference type="EMBL" id="TNN27486.1"/>
    </source>
</evidence>
<dbReference type="AlphaFoldDB" id="A0A4Z2EF27"/>
<keyword evidence="2" id="KW-1185">Reference proteome</keyword>
<comment type="caution">
    <text evidence="1">The sequence shown here is derived from an EMBL/GenBank/DDBJ whole genome shotgun (WGS) entry which is preliminary data.</text>
</comment>
<protein>
    <submittedName>
        <fullName evidence="1">Uncharacterized protein</fullName>
    </submittedName>
</protein>
<dbReference type="OrthoDB" id="9880441at2759"/>
<name>A0A4Z2EF27_9TELE</name>
<proteinExistence type="predicted"/>
<organism evidence="1 2">
    <name type="scientific">Liparis tanakae</name>
    <name type="common">Tanaka's snailfish</name>
    <dbReference type="NCBI Taxonomy" id="230148"/>
    <lineage>
        <taxon>Eukaryota</taxon>
        <taxon>Metazoa</taxon>
        <taxon>Chordata</taxon>
        <taxon>Craniata</taxon>
        <taxon>Vertebrata</taxon>
        <taxon>Euteleostomi</taxon>
        <taxon>Actinopterygii</taxon>
        <taxon>Neopterygii</taxon>
        <taxon>Teleostei</taxon>
        <taxon>Neoteleostei</taxon>
        <taxon>Acanthomorphata</taxon>
        <taxon>Eupercaria</taxon>
        <taxon>Perciformes</taxon>
        <taxon>Cottioidei</taxon>
        <taxon>Cottales</taxon>
        <taxon>Liparidae</taxon>
        <taxon>Liparis</taxon>
    </lineage>
</organism>
<dbReference type="Proteomes" id="UP000314294">
    <property type="component" value="Unassembled WGS sequence"/>
</dbReference>
<accession>A0A4Z2EF27</accession>
<dbReference type="EMBL" id="SRLO01008219">
    <property type="protein sequence ID" value="TNN27486.1"/>
    <property type="molecule type" value="Genomic_DNA"/>
</dbReference>
<evidence type="ECO:0000313" key="2">
    <source>
        <dbReference type="Proteomes" id="UP000314294"/>
    </source>
</evidence>
<reference evidence="1 2" key="1">
    <citation type="submission" date="2019-03" db="EMBL/GenBank/DDBJ databases">
        <title>First draft genome of Liparis tanakae, snailfish: a comprehensive survey of snailfish specific genes.</title>
        <authorList>
            <person name="Kim W."/>
            <person name="Song I."/>
            <person name="Jeong J.-H."/>
            <person name="Kim D."/>
            <person name="Kim S."/>
            <person name="Ryu S."/>
            <person name="Song J.Y."/>
            <person name="Lee S.K."/>
        </authorList>
    </citation>
    <scope>NUCLEOTIDE SEQUENCE [LARGE SCALE GENOMIC DNA]</scope>
    <source>
        <tissue evidence="1">Muscle</tissue>
    </source>
</reference>
<sequence>MDARELKTKLMSLSHFQPDGGMLFTKLLAYLDESSFSGAPSARGRQAGQENVQSRTSAAAAEVTVQKKAATQSVEEVAEVQGWIKDVAPPPAALVYEKPHKKTMHAPELQLDVKAGGKKAEEDVFGYVITDTELRDSSSSRVVAEYLVT</sequence>
<gene>
    <name evidence="1" type="ORF">EYF80_062370</name>
</gene>